<evidence type="ECO:0000256" key="3">
    <source>
        <dbReference type="ARBA" id="ARBA00023172"/>
    </source>
</evidence>
<dbReference type="Proteomes" id="UP000466681">
    <property type="component" value="Chromosome"/>
</dbReference>
<dbReference type="Gene3D" id="1.10.443.10">
    <property type="entry name" value="Intergrase catalytic core"/>
    <property type="match status" value="1"/>
</dbReference>
<dbReference type="EMBL" id="AP022560">
    <property type="protein sequence ID" value="BBX00466.1"/>
    <property type="molecule type" value="Genomic_DNA"/>
</dbReference>
<evidence type="ECO:0000256" key="1">
    <source>
        <dbReference type="ARBA" id="ARBA00008857"/>
    </source>
</evidence>
<dbReference type="GO" id="GO:0003677">
    <property type="term" value="F:DNA binding"/>
    <property type="evidence" value="ECO:0007669"/>
    <property type="project" value="UniProtKB-KW"/>
</dbReference>
<dbReference type="GO" id="GO:0015074">
    <property type="term" value="P:DNA integration"/>
    <property type="evidence" value="ECO:0007669"/>
    <property type="project" value="InterPro"/>
</dbReference>
<accession>A0AAD1M5D0</accession>
<comment type="similarity">
    <text evidence="1">Belongs to the 'phage' integrase family.</text>
</comment>
<dbReference type="PANTHER" id="PTHR30349">
    <property type="entry name" value="PHAGE INTEGRASE-RELATED"/>
    <property type="match status" value="1"/>
</dbReference>
<dbReference type="Gene3D" id="1.10.150.130">
    <property type="match status" value="1"/>
</dbReference>
<evidence type="ECO:0000313" key="5">
    <source>
        <dbReference type="EMBL" id="BBX00466.1"/>
    </source>
</evidence>
<reference evidence="5 6" key="1">
    <citation type="journal article" date="2019" name="Emerg. Microbes Infect.">
        <title>Comprehensive subspecies identification of 175 nontuberculous mycobacteria species based on 7547 genomic profiles.</title>
        <authorList>
            <person name="Matsumoto Y."/>
            <person name="Kinjo T."/>
            <person name="Motooka D."/>
            <person name="Nabeya D."/>
            <person name="Jung N."/>
            <person name="Uechi K."/>
            <person name="Horii T."/>
            <person name="Iida T."/>
            <person name="Fujita J."/>
            <person name="Nakamura S."/>
        </authorList>
    </citation>
    <scope>NUCLEOTIDE SEQUENCE [LARGE SCALE GENOMIC DNA]</scope>
    <source>
        <strain evidence="5 6">JCM 6375</strain>
    </source>
</reference>
<dbReference type="PANTHER" id="PTHR30349:SF41">
    <property type="entry name" value="INTEGRASE_RECOMBINASE PROTEIN MJ0367-RELATED"/>
    <property type="match status" value="1"/>
</dbReference>
<keyword evidence="2" id="KW-0238">DNA-binding</keyword>
<feature type="domain" description="Tyr recombinase" evidence="4">
    <location>
        <begin position="189"/>
        <end position="387"/>
    </location>
</feature>
<sequence length="395" mass="43249">MAGRPPLRIGQHGKIARVQVAKDVWVARCRYRDRDGVTRRLERMTPAGVQDEYGAAAEAALWDAIAQRRPPGTGSITGSALMGDLLTRYIERCRADDDLAPKSIDTYEATINTVRSRFAGIRVNEATPGLLNEVLKGIRRDHGATRERHTKVALNSVLTEAVMVGAIGTNPVREIAPRRVKKTEKKRAKGAPGLAMDQVRGLLGAVETSEVCQQKDLRDPVIMLAATGLRRGELLALRWEDIDLDNRVATVSGSIVRLKGKGLVRQDFTKGGDERSVPLPQFAIDALHRRKGDPLRSGTAGVIFPSSTGTLRDPDNFGKQWREVRDALDLPDVSSHSFRKTVATLIDDSGLSARIGADQLGHARPSMTQDVYMSRGHVHTEVADVLDRAVGIRDE</sequence>
<name>A0AAD1M5D0_9MYCO</name>
<dbReference type="Pfam" id="PF00589">
    <property type="entry name" value="Phage_integrase"/>
    <property type="match status" value="1"/>
</dbReference>
<keyword evidence="3" id="KW-0233">DNA recombination</keyword>
<keyword evidence="6" id="KW-1185">Reference proteome</keyword>
<dbReference type="KEGG" id="mmor:MMOR_14020"/>
<dbReference type="InterPro" id="IPR013762">
    <property type="entry name" value="Integrase-like_cat_sf"/>
</dbReference>
<evidence type="ECO:0000256" key="2">
    <source>
        <dbReference type="ARBA" id="ARBA00023125"/>
    </source>
</evidence>
<dbReference type="PROSITE" id="PS51898">
    <property type="entry name" value="TYR_RECOMBINASE"/>
    <property type="match status" value="1"/>
</dbReference>
<organism evidence="5 6">
    <name type="scientific">Mycolicibacterium moriokaense</name>
    <dbReference type="NCBI Taxonomy" id="39691"/>
    <lineage>
        <taxon>Bacteria</taxon>
        <taxon>Bacillati</taxon>
        <taxon>Actinomycetota</taxon>
        <taxon>Actinomycetes</taxon>
        <taxon>Mycobacteriales</taxon>
        <taxon>Mycobacteriaceae</taxon>
        <taxon>Mycolicibacterium</taxon>
    </lineage>
</organism>
<dbReference type="InterPro" id="IPR010998">
    <property type="entry name" value="Integrase_recombinase_N"/>
</dbReference>
<dbReference type="SUPFAM" id="SSF56349">
    <property type="entry name" value="DNA breaking-rejoining enzymes"/>
    <property type="match status" value="1"/>
</dbReference>
<evidence type="ECO:0000259" key="4">
    <source>
        <dbReference type="PROSITE" id="PS51898"/>
    </source>
</evidence>
<dbReference type="InterPro" id="IPR050090">
    <property type="entry name" value="Tyrosine_recombinase_XerCD"/>
</dbReference>
<dbReference type="InterPro" id="IPR011010">
    <property type="entry name" value="DNA_brk_join_enz"/>
</dbReference>
<gene>
    <name evidence="5" type="ORF">MMOR_14020</name>
</gene>
<dbReference type="CDD" id="cd01189">
    <property type="entry name" value="INT_ICEBs1_C_like"/>
    <property type="match status" value="1"/>
</dbReference>
<evidence type="ECO:0000313" key="6">
    <source>
        <dbReference type="Proteomes" id="UP000466681"/>
    </source>
</evidence>
<dbReference type="InterPro" id="IPR002104">
    <property type="entry name" value="Integrase_catalytic"/>
</dbReference>
<dbReference type="GO" id="GO:0006310">
    <property type="term" value="P:DNA recombination"/>
    <property type="evidence" value="ECO:0007669"/>
    <property type="project" value="UniProtKB-KW"/>
</dbReference>
<proteinExistence type="inferred from homology"/>
<dbReference type="AlphaFoldDB" id="A0AAD1M5D0"/>
<protein>
    <submittedName>
        <fullName evidence="5">Phage integrase</fullName>
    </submittedName>
</protein>